<dbReference type="EMBL" id="AFFY01000005">
    <property type="protein sequence ID" value="EHH01701.1"/>
    <property type="molecule type" value="Genomic_DNA"/>
</dbReference>
<keyword evidence="1" id="KW-0472">Membrane</keyword>
<dbReference type="AlphaFoldDB" id="G5SME2"/>
<evidence type="ECO:0000256" key="1">
    <source>
        <dbReference type="SAM" id="Phobius"/>
    </source>
</evidence>
<keyword evidence="1" id="KW-0812">Transmembrane</keyword>
<dbReference type="Proteomes" id="UP000003598">
    <property type="component" value="Unassembled WGS sequence"/>
</dbReference>
<organism evidence="2 3">
    <name type="scientific">Paraprevotella clara YIT 11840</name>
    <dbReference type="NCBI Taxonomy" id="762968"/>
    <lineage>
        <taxon>Bacteria</taxon>
        <taxon>Pseudomonadati</taxon>
        <taxon>Bacteroidota</taxon>
        <taxon>Bacteroidia</taxon>
        <taxon>Bacteroidales</taxon>
        <taxon>Prevotellaceae</taxon>
        <taxon>Paraprevotella</taxon>
    </lineage>
</organism>
<feature type="transmembrane region" description="Helical" evidence="1">
    <location>
        <begin position="12"/>
        <end position="29"/>
    </location>
</feature>
<reference evidence="2 3" key="1">
    <citation type="submission" date="2011-03" db="EMBL/GenBank/DDBJ databases">
        <authorList>
            <person name="Weinstock G."/>
            <person name="Sodergren E."/>
            <person name="Clifton S."/>
            <person name="Fulton L."/>
            <person name="Fulton B."/>
            <person name="Courtney L."/>
            <person name="Fronick C."/>
            <person name="Harrison M."/>
            <person name="Strong C."/>
            <person name="Farmer C."/>
            <person name="Delahaunty K."/>
            <person name="Markovic C."/>
            <person name="Hall O."/>
            <person name="Minx P."/>
            <person name="Tomlinson C."/>
            <person name="Mitreva M."/>
            <person name="Hou S."/>
            <person name="Chen J."/>
            <person name="Wollam A."/>
            <person name="Pepin K.H."/>
            <person name="Johnson M."/>
            <person name="Bhonagiri V."/>
            <person name="Zhang X."/>
            <person name="Suruliraj S."/>
            <person name="Warren W."/>
            <person name="Chinwalla A."/>
            <person name="Mardis E.R."/>
            <person name="Wilson R.K."/>
        </authorList>
    </citation>
    <scope>NUCLEOTIDE SEQUENCE [LARGE SCALE GENOMIC DNA]</scope>
    <source>
        <strain evidence="2 3">YIT 11840</strain>
    </source>
</reference>
<comment type="caution">
    <text evidence="2">The sequence shown here is derived from an EMBL/GenBank/DDBJ whole genome shotgun (WGS) entry which is preliminary data.</text>
</comment>
<evidence type="ECO:0000313" key="3">
    <source>
        <dbReference type="Proteomes" id="UP000003598"/>
    </source>
</evidence>
<keyword evidence="1" id="KW-1133">Transmembrane helix</keyword>
<evidence type="ECO:0000313" key="2">
    <source>
        <dbReference type="EMBL" id="EHH01701.1"/>
    </source>
</evidence>
<name>G5SME2_9BACT</name>
<gene>
    <name evidence="2" type="ORF">HMPREF9441_00518</name>
</gene>
<protein>
    <submittedName>
        <fullName evidence="2">Uncharacterized protein</fullName>
    </submittedName>
</protein>
<accession>G5SME2</accession>
<dbReference type="HOGENOM" id="CLU_3155844_0_0_10"/>
<proteinExistence type="predicted"/>
<keyword evidence="3" id="KW-1185">Reference proteome</keyword>
<sequence length="48" mass="5728">MSGSLNKVQRKINLWRMAMSISAFYLYFCTIPKRNRPIKGFIHGFLYE</sequence>